<dbReference type="Proteomes" id="UP000663193">
    <property type="component" value="Chromosome 6"/>
</dbReference>
<dbReference type="EMBL" id="CP069028">
    <property type="protein sequence ID" value="QRC96190.1"/>
    <property type="molecule type" value="Genomic_DNA"/>
</dbReference>
<sequence length="89" mass="10024">MNWQIAGARFIHGTEKMLGFRASKSTPSLSRCSSRIRLPSLSASGPVGHRLISFPVVVRCAGSCEHPIRTEIMRRLYYYRVLGFGVRQN</sequence>
<proteinExistence type="predicted"/>
<name>A0A7U2F004_PHANO</name>
<organism evidence="1 2">
    <name type="scientific">Phaeosphaeria nodorum (strain SN15 / ATCC MYA-4574 / FGSC 10173)</name>
    <name type="common">Glume blotch fungus</name>
    <name type="synonym">Parastagonospora nodorum</name>
    <dbReference type="NCBI Taxonomy" id="321614"/>
    <lineage>
        <taxon>Eukaryota</taxon>
        <taxon>Fungi</taxon>
        <taxon>Dikarya</taxon>
        <taxon>Ascomycota</taxon>
        <taxon>Pezizomycotina</taxon>
        <taxon>Dothideomycetes</taxon>
        <taxon>Pleosporomycetidae</taxon>
        <taxon>Pleosporales</taxon>
        <taxon>Pleosporineae</taxon>
        <taxon>Phaeosphaeriaceae</taxon>
        <taxon>Parastagonospora</taxon>
    </lineage>
</organism>
<dbReference type="VEuPathDB" id="FungiDB:JI435_408380"/>
<protein>
    <submittedName>
        <fullName evidence="1">Uncharacterized protein</fullName>
    </submittedName>
</protein>
<evidence type="ECO:0000313" key="1">
    <source>
        <dbReference type="EMBL" id="QRC96190.1"/>
    </source>
</evidence>
<keyword evidence="2" id="KW-1185">Reference proteome</keyword>
<reference evidence="2" key="1">
    <citation type="journal article" date="2021" name="BMC Genomics">
        <title>Chromosome-level genome assembly and manually-curated proteome of model necrotroph Parastagonospora nodorum Sn15 reveals a genome-wide trove of candidate effector homologs, and redundancy of virulence-related functions within an accessory chromosome.</title>
        <authorList>
            <person name="Bertazzoni S."/>
            <person name="Jones D.A.B."/>
            <person name="Phan H.T."/>
            <person name="Tan K.-C."/>
            <person name="Hane J.K."/>
        </authorList>
    </citation>
    <scope>NUCLEOTIDE SEQUENCE [LARGE SCALE GENOMIC DNA]</scope>
    <source>
        <strain evidence="2">SN15 / ATCC MYA-4574 / FGSC 10173)</strain>
    </source>
</reference>
<evidence type="ECO:0000313" key="2">
    <source>
        <dbReference type="Proteomes" id="UP000663193"/>
    </source>
</evidence>
<dbReference type="AlphaFoldDB" id="A0A7U2F004"/>
<gene>
    <name evidence="1" type="ORF">JI435_408380</name>
</gene>
<accession>A0A7U2F004</accession>